<dbReference type="EMBL" id="JAATVY010000026">
    <property type="protein sequence ID" value="NJC73171.1"/>
    <property type="molecule type" value="Genomic_DNA"/>
</dbReference>
<keyword evidence="5" id="KW-1185">Reference proteome</keyword>
<evidence type="ECO:0000313" key="5">
    <source>
        <dbReference type="Proteomes" id="UP000722989"/>
    </source>
</evidence>
<comment type="caution">
    <text evidence="4">The sequence shown here is derived from an EMBL/GenBank/DDBJ whole genome shotgun (WGS) entry which is preliminary data.</text>
</comment>
<name>A0ABX0Y442_9ACTN</name>
<reference evidence="4 5" key="1">
    <citation type="submission" date="2020-03" db="EMBL/GenBank/DDBJ databases">
        <title>WGS of the type strain of Planosporangium spp.</title>
        <authorList>
            <person name="Thawai C."/>
        </authorList>
    </citation>
    <scope>NUCLEOTIDE SEQUENCE [LARGE SCALE GENOMIC DNA]</scope>
    <source>
        <strain evidence="4 5">TBRC 5610</strain>
    </source>
</reference>
<organism evidence="4 5">
    <name type="scientific">Planosporangium thailandense</name>
    <dbReference type="NCBI Taxonomy" id="765197"/>
    <lineage>
        <taxon>Bacteria</taxon>
        <taxon>Bacillati</taxon>
        <taxon>Actinomycetota</taxon>
        <taxon>Actinomycetes</taxon>
        <taxon>Micromonosporales</taxon>
        <taxon>Micromonosporaceae</taxon>
        <taxon>Planosporangium</taxon>
    </lineage>
</organism>
<dbReference type="InterPro" id="IPR008928">
    <property type="entry name" value="6-hairpin_glycosidase_sf"/>
</dbReference>
<keyword evidence="4" id="KW-0378">Hydrolase</keyword>
<protein>
    <submittedName>
        <fullName evidence="4">Glycoside hydrolase family 15 protein</fullName>
    </submittedName>
</protein>
<dbReference type="Pfam" id="PF19291">
    <property type="entry name" value="TREH_N"/>
    <property type="match status" value="1"/>
</dbReference>
<dbReference type="InterPro" id="IPR045582">
    <property type="entry name" value="Trehalase-like_N"/>
</dbReference>
<dbReference type="SUPFAM" id="SSF48208">
    <property type="entry name" value="Six-hairpin glycosidases"/>
    <property type="match status" value="1"/>
</dbReference>
<dbReference type="Pfam" id="PF00723">
    <property type="entry name" value="Glyco_hydro_15"/>
    <property type="match status" value="1"/>
</dbReference>
<dbReference type="Proteomes" id="UP000722989">
    <property type="component" value="Unassembled WGS sequence"/>
</dbReference>
<dbReference type="GO" id="GO:0016787">
    <property type="term" value="F:hydrolase activity"/>
    <property type="evidence" value="ECO:0007669"/>
    <property type="project" value="UniProtKB-KW"/>
</dbReference>
<evidence type="ECO:0000256" key="1">
    <source>
        <dbReference type="SAM" id="MobiDB-lite"/>
    </source>
</evidence>
<feature type="domain" description="Trehalase-like N-terminal" evidence="3">
    <location>
        <begin position="2"/>
        <end position="164"/>
    </location>
</feature>
<feature type="region of interest" description="Disordered" evidence="1">
    <location>
        <begin position="585"/>
        <end position="610"/>
    </location>
</feature>
<evidence type="ECO:0000313" key="4">
    <source>
        <dbReference type="EMBL" id="NJC73171.1"/>
    </source>
</evidence>
<feature type="domain" description="GH15-like" evidence="2">
    <location>
        <begin position="211"/>
        <end position="580"/>
    </location>
</feature>
<dbReference type="Gene3D" id="1.50.10.10">
    <property type="match status" value="1"/>
</dbReference>
<dbReference type="InterPro" id="IPR011613">
    <property type="entry name" value="GH15-like"/>
</dbReference>
<dbReference type="PANTHER" id="PTHR31616:SF0">
    <property type="entry name" value="GLUCAN 1,4-ALPHA-GLUCOSIDASE"/>
    <property type="match status" value="1"/>
</dbReference>
<dbReference type="RefSeq" id="WP_167928076.1">
    <property type="nucleotide sequence ID" value="NZ_JAATVY010000026.1"/>
</dbReference>
<accession>A0ABX0Y442</accession>
<feature type="compositionally biased region" description="Gly residues" evidence="1">
    <location>
        <begin position="600"/>
        <end position="610"/>
    </location>
</feature>
<dbReference type="PANTHER" id="PTHR31616">
    <property type="entry name" value="TREHALASE"/>
    <property type="match status" value="1"/>
</dbReference>
<proteinExistence type="predicted"/>
<sequence length="610" mass="67766">MALPLEDYAFIGDLHTGALVGRDGSVDWLCLPRFDAGACFAALLGGPEHGRWRIAPVAERQRVTRRYRDDSLVLETTFEGPDGTVRVVDCMPLRDGNATLIRRVEGVSGRVSMRSELNLRFDYGHIVPWIRGEGRRLVAVAGPDTVVIDSDVELEVRDEVVYARFEVAQGQAVDLRLGYGALQDALLDVPEIIFRTEQWWRQWAGACRYDGPYRDAVVRSLITLKALAYQPTGGIVAAPTTSLPEQLGGVRNWDYRYCWLRDATYTLLVLLQAGYTDEAAAWREWLLRALAGRPEQMQIMYGINGERRLSEFELAWLPGYQGAAPVRIGNAASGQFQLDVYGELMDALHQARLAGLPTDADAWHVQRVLLDFLESNWREPDDGIWEARGPRQHFTYSKVMAWAAMDRAVKGVERFGLDGPVDRWRRIRTEIFDEVCDKGFDAAHGTFTRYYGSRSLDAANLLMALVGFLPATDDRIRGTVAAIEKELMRDGLVQRYTQGHDTEKVDGLPPGEGSFLACTFWLADNYLLQGRTGDARKTFERLLGLANDVGLLSEEYDVDAARLVGNFPQALSHIQLVATAMQLRSGAGPAGRRSRTGERPPGGAGPGSTG</sequence>
<evidence type="ECO:0000259" key="2">
    <source>
        <dbReference type="Pfam" id="PF00723"/>
    </source>
</evidence>
<evidence type="ECO:0000259" key="3">
    <source>
        <dbReference type="Pfam" id="PF19291"/>
    </source>
</evidence>
<dbReference type="InterPro" id="IPR012341">
    <property type="entry name" value="6hp_glycosidase-like_sf"/>
</dbReference>
<gene>
    <name evidence="4" type="ORF">HC031_26135</name>
</gene>